<proteinExistence type="predicted"/>
<reference evidence="1 2" key="1">
    <citation type="journal article" date="2024" name="J. Plant Pathol.">
        <title>Sequence and assembly of the genome of Seiridium unicorne, isolate CBS 538.82, causal agent of cypress canker disease.</title>
        <authorList>
            <person name="Scali E."/>
            <person name="Rocca G.D."/>
            <person name="Danti R."/>
            <person name="Garbelotto M."/>
            <person name="Barberini S."/>
            <person name="Baroncelli R."/>
            <person name="Emiliani G."/>
        </authorList>
    </citation>
    <scope>NUCLEOTIDE SEQUENCE [LARGE SCALE GENOMIC DNA]</scope>
    <source>
        <strain evidence="1 2">BM-138-508</strain>
    </source>
</reference>
<protein>
    <submittedName>
        <fullName evidence="1">Uncharacterized protein</fullName>
    </submittedName>
</protein>
<keyword evidence="2" id="KW-1185">Reference proteome</keyword>
<dbReference type="Proteomes" id="UP001408356">
    <property type="component" value="Unassembled WGS sequence"/>
</dbReference>
<evidence type="ECO:0000313" key="2">
    <source>
        <dbReference type="Proteomes" id="UP001408356"/>
    </source>
</evidence>
<dbReference type="EMBL" id="JARVKF010000157">
    <property type="protein sequence ID" value="KAK9421717.1"/>
    <property type="molecule type" value="Genomic_DNA"/>
</dbReference>
<sequence length="103" mass="11536">MSGIAALINLTAPNDGDTTWTVEQKEVTIDTTIADSEGPTQDISWRFGPFSMEGHLDLNTFEMSSAKGSTALYLKNGNEVWIHLDIEIVWNGTYKGDYEIFRF</sequence>
<evidence type="ECO:0000313" key="1">
    <source>
        <dbReference type="EMBL" id="KAK9421717.1"/>
    </source>
</evidence>
<gene>
    <name evidence="1" type="ORF">SUNI508_05318</name>
</gene>
<name>A0ABR2V474_9PEZI</name>
<comment type="caution">
    <text evidence="1">The sequence shown here is derived from an EMBL/GenBank/DDBJ whole genome shotgun (WGS) entry which is preliminary data.</text>
</comment>
<organism evidence="1 2">
    <name type="scientific">Seiridium unicorne</name>
    <dbReference type="NCBI Taxonomy" id="138068"/>
    <lineage>
        <taxon>Eukaryota</taxon>
        <taxon>Fungi</taxon>
        <taxon>Dikarya</taxon>
        <taxon>Ascomycota</taxon>
        <taxon>Pezizomycotina</taxon>
        <taxon>Sordariomycetes</taxon>
        <taxon>Xylariomycetidae</taxon>
        <taxon>Amphisphaeriales</taxon>
        <taxon>Sporocadaceae</taxon>
        <taxon>Seiridium</taxon>
    </lineage>
</organism>
<accession>A0ABR2V474</accession>